<evidence type="ECO:0000256" key="3">
    <source>
        <dbReference type="ARBA" id="ARBA00022792"/>
    </source>
</evidence>
<dbReference type="EMBL" id="CADCXU010009088">
    <property type="protein sequence ID" value="CAB0000039.1"/>
    <property type="molecule type" value="Genomic_DNA"/>
</dbReference>
<gene>
    <name evidence="8" type="ORF">NTEN_LOCUS6215</name>
</gene>
<comment type="similarity">
    <text evidence="7">Belongs to the UQCC6 family.</text>
</comment>
<dbReference type="AlphaFoldDB" id="A0A6H5GBD5"/>
<evidence type="ECO:0000313" key="8">
    <source>
        <dbReference type="EMBL" id="CAB0000039.1"/>
    </source>
</evidence>
<evidence type="ECO:0000256" key="2">
    <source>
        <dbReference type="ARBA" id="ARBA00022692"/>
    </source>
</evidence>
<dbReference type="InterPro" id="IPR027858">
    <property type="entry name" value="BRAWNIN"/>
</dbReference>
<keyword evidence="5" id="KW-0496">Mitochondrion</keyword>
<sequence>MPAGVTWGQYLRVLAASMASMMAGAQVVHMVYRPLDDLDVLVQQELEKMKRESQQSTSSKLT</sequence>
<reference evidence="8 9" key="1">
    <citation type="submission" date="2020-02" db="EMBL/GenBank/DDBJ databases">
        <authorList>
            <person name="Ferguson B K."/>
        </authorList>
    </citation>
    <scope>NUCLEOTIDE SEQUENCE [LARGE SCALE GENOMIC DNA]</scope>
</reference>
<protein>
    <submittedName>
        <fullName evidence="8">Uncharacterized protein</fullName>
    </submittedName>
</protein>
<comment type="subcellular location">
    <subcellularLocation>
        <location evidence="1">Mitochondrion inner membrane</location>
        <topology evidence="1">Single-pass membrane protein</topology>
    </subcellularLocation>
</comment>
<keyword evidence="6" id="KW-0472">Membrane</keyword>
<keyword evidence="9" id="KW-1185">Reference proteome</keyword>
<organism evidence="8 9">
    <name type="scientific">Nesidiocoris tenuis</name>
    <dbReference type="NCBI Taxonomy" id="355587"/>
    <lineage>
        <taxon>Eukaryota</taxon>
        <taxon>Metazoa</taxon>
        <taxon>Ecdysozoa</taxon>
        <taxon>Arthropoda</taxon>
        <taxon>Hexapoda</taxon>
        <taxon>Insecta</taxon>
        <taxon>Pterygota</taxon>
        <taxon>Neoptera</taxon>
        <taxon>Paraneoptera</taxon>
        <taxon>Hemiptera</taxon>
        <taxon>Heteroptera</taxon>
        <taxon>Panheteroptera</taxon>
        <taxon>Cimicomorpha</taxon>
        <taxon>Miridae</taxon>
        <taxon>Dicyphina</taxon>
        <taxon>Nesidiocoris</taxon>
    </lineage>
</organism>
<evidence type="ECO:0000313" key="9">
    <source>
        <dbReference type="Proteomes" id="UP000479000"/>
    </source>
</evidence>
<evidence type="ECO:0000256" key="6">
    <source>
        <dbReference type="ARBA" id="ARBA00023136"/>
    </source>
</evidence>
<dbReference type="Proteomes" id="UP000479000">
    <property type="component" value="Unassembled WGS sequence"/>
</dbReference>
<evidence type="ECO:0000256" key="4">
    <source>
        <dbReference type="ARBA" id="ARBA00022989"/>
    </source>
</evidence>
<dbReference type="PANTHER" id="PTHR28492:SF1">
    <property type="entry name" value="UBIQUINOL-CYTOCHROME-C REDUCTASE COMPLEX ASSEMBLY FACTOR 6"/>
    <property type="match status" value="1"/>
</dbReference>
<keyword evidence="3" id="KW-0999">Mitochondrion inner membrane</keyword>
<evidence type="ECO:0000256" key="1">
    <source>
        <dbReference type="ARBA" id="ARBA00004434"/>
    </source>
</evidence>
<dbReference type="GO" id="GO:0005743">
    <property type="term" value="C:mitochondrial inner membrane"/>
    <property type="evidence" value="ECO:0007669"/>
    <property type="project" value="UniProtKB-SubCell"/>
</dbReference>
<dbReference type="GO" id="GO:0034551">
    <property type="term" value="P:mitochondrial respiratory chain complex III assembly"/>
    <property type="evidence" value="ECO:0007669"/>
    <property type="project" value="InterPro"/>
</dbReference>
<keyword evidence="2" id="KW-0812">Transmembrane</keyword>
<name>A0A6H5GBD5_9HEMI</name>
<dbReference type="Pfam" id="PF14990">
    <property type="entry name" value="DUF4516"/>
    <property type="match status" value="1"/>
</dbReference>
<evidence type="ECO:0000256" key="5">
    <source>
        <dbReference type="ARBA" id="ARBA00023128"/>
    </source>
</evidence>
<proteinExistence type="inferred from homology"/>
<dbReference type="PANTHER" id="PTHR28492">
    <property type="entry name" value="HYPOTHETICAL PROTEIN LOC691921"/>
    <property type="match status" value="1"/>
</dbReference>
<keyword evidence="4" id="KW-1133">Transmembrane helix</keyword>
<evidence type="ECO:0000256" key="7">
    <source>
        <dbReference type="ARBA" id="ARBA00044944"/>
    </source>
</evidence>
<accession>A0A6H5GBD5</accession>